<evidence type="ECO:0000313" key="2">
    <source>
        <dbReference type="EMBL" id="RFU25356.1"/>
    </source>
</evidence>
<keyword evidence="3" id="KW-1185">Reference proteome</keyword>
<dbReference type="STRING" id="5539.A0A3E2GW68"/>
<feature type="domain" description="DDE-1" evidence="1">
    <location>
        <begin position="201"/>
        <end position="330"/>
    </location>
</feature>
<dbReference type="PANTHER" id="PTHR19303">
    <property type="entry name" value="TRANSPOSON"/>
    <property type="match status" value="1"/>
</dbReference>
<sequence>MQSDQPTEPLQVRLLQAKQWLIEHPEETQSVAARIFKVNRSSLVASIRRDKQPRGPLGGQNKILTPIQEQVIYSFIRSYLENRQLPIKEVIFGAICNLRKGRELTSPSFSWFTKWWKQQPGLHKIKTKPIAKVRITAQDQGDVLEWFRKYKIALKKYDIQKQDLYNFEETGFRIGCPKGVEVLIPIEVRELYSLSPENRRSITIIETIIADGTASIPPVIIVQGKYHMDSWYGPGGLTGKELLLLSDSGYTTDTLGFRFLQHFIEYIHAGPDQPWKLLLMDNHTSHTTPEFVELARENHVVPFPFPSHLTHCMQPLDVGVFQPYKHWHNKAIQSVTESLDFEYTLKSFFNDLYGIREKTFTKFTIQHAFRKAGMWPVKRKPVFKLMAKYMKKDIQKAKEPDLPKPGTPQTI</sequence>
<dbReference type="Proteomes" id="UP000258309">
    <property type="component" value="Unassembled WGS sequence"/>
</dbReference>
<dbReference type="InterPro" id="IPR050863">
    <property type="entry name" value="CenT-Element_Derived"/>
</dbReference>
<name>A0A3E2GW68_SCYLI</name>
<dbReference type="GO" id="GO:0005634">
    <property type="term" value="C:nucleus"/>
    <property type="evidence" value="ECO:0007669"/>
    <property type="project" value="TreeGrafter"/>
</dbReference>
<organism evidence="2 3">
    <name type="scientific">Scytalidium lignicola</name>
    <name type="common">Hyphomycete</name>
    <dbReference type="NCBI Taxonomy" id="5539"/>
    <lineage>
        <taxon>Eukaryota</taxon>
        <taxon>Fungi</taxon>
        <taxon>Dikarya</taxon>
        <taxon>Ascomycota</taxon>
        <taxon>Pezizomycotina</taxon>
        <taxon>Leotiomycetes</taxon>
        <taxon>Leotiomycetes incertae sedis</taxon>
        <taxon>Scytalidium</taxon>
    </lineage>
</organism>
<dbReference type="InterPro" id="IPR004875">
    <property type="entry name" value="DDE_SF_endonuclease_dom"/>
</dbReference>
<comment type="caution">
    <text evidence="2">The sequence shown here is derived from an EMBL/GenBank/DDBJ whole genome shotgun (WGS) entry which is preliminary data.</text>
</comment>
<gene>
    <name evidence="2" type="ORF">B7463_g10984</name>
</gene>
<dbReference type="OMA" id="FTIQHAF"/>
<dbReference type="EMBL" id="NCSJ02000340">
    <property type="protein sequence ID" value="RFU25356.1"/>
    <property type="molecule type" value="Genomic_DNA"/>
</dbReference>
<dbReference type="OrthoDB" id="3439494at2759"/>
<dbReference type="AlphaFoldDB" id="A0A3E2GW68"/>
<accession>A0A3E2GW68</accession>
<reference evidence="2 3" key="1">
    <citation type="submission" date="2018-05" db="EMBL/GenBank/DDBJ databases">
        <title>Draft genome sequence of Scytalidium lignicola DSM 105466, a ubiquitous saprotrophic fungus.</title>
        <authorList>
            <person name="Buettner E."/>
            <person name="Gebauer A.M."/>
            <person name="Hofrichter M."/>
            <person name="Liers C."/>
            <person name="Kellner H."/>
        </authorList>
    </citation>
    <scope>NUCLEOTIDE SEQUENCE [LARGE SCALE GENOMIC DNA]</scope>
    <source>
        <strain evidence="2 3">DSM 105466</strain>
    </source>
</reference>
<feature type="non-terminal residue" evidence="2">
    <location>
        <position position="1"/>
    </location>
</feature>
<feature type="non-terminal residue" evidence="2">
    <location>
        <position position="411"/>
    </location>
</feature>
<evidence type="ECO:0000313" key="3">
    <source>
        <dbReference type="Proteomes" id="UP000258309"/>
    </source>
</evidence>
<proteinExistence type="predicted"/>
<dbReference type="Pfam" id="PF03184">
    <property type="entry name" value="DDE_1"/>
    <property type="match status" value="1"/>
</dbReference>
<protein>
    <recommendedName>
        <fullName evidence="1">DDE-1 domain-containing protein</fullName>
    </recommendedName>
</protein>
<dbReference type="GO" id="GO:0003677">
    <property type="term" value="F:DNA binding"/>
    <property type="evidence" value="ECO:0007669"/>
    <property type="project" value="TreeGrafter"/>
</dbReference>
<dbReference type="PANTHER" id="PTHR19303:SF74">
    <property type="entry name" value="POGO TRANSPOSABLE ELEMENT WITH KRAB DOMAIN"/>
    <property type="match status" value="1"/>
</dbReference>
<evidence type="ECO:0000259" key="1">
    <source>
        <dbReference type="Pfam" id="PF03184"/>
    </source>
</evidence>